<comment type="caution">
    <text evidence="1">The sequence shown here is derived from an EMBL/GenBank/DDBJ whole genome shotgun (WGS) entry which is preliminary data.</text>
</comment>
<organism evidence="1 2">
    <name type="scientific">Spodoptera exigua</name>
    <name type="common">Beet armyworm</name>
    <name type="synonym">Noctua fulgens</name>
    <dbReference type="NCBI Taxonomy" id="7107"/>
    <lineage>
        <taxon>Eukaryota</taxon>
        <taxon>Metazoa</taxon>
        <taxon>Ecdysozoa</taxon>
        <taxon>Arthropoda</taxon>
        <taxon>Hexapoda</taxon>
        <taxon>Insecta</taxon>
        <taxon>Pterygota</taxon>
        <taxon>Neoptera</taxon>
        <taxon>Endopterygota</taxon>
        <taxon>Lepidoptera</taxon>
        <taxon>Glossata</taxon>
        <taxon>Ditrysia</taxon>
        <taxon>Noctuoidea</taxon>
        <taxon>Noctuidae</taxon>
        <taxon>Amphipyrinae</taxon>
        <taxon>Spodoptera</taxon>
    </lineage>
</organism>
<reference evidence="1" key="1">
    <citation type="journal article" date="2021" name="G3 (Bethesda)">
        <title>Genome and transcriptome analysis of the beet armyworm Spodoptera exigua reveals targets for pest control. .</title>
        <authorList>
            <person name="Simon S."/>
            <person name="Breeschoten T."/>
            <person name="Jansen H.J."/>
            <person name="Dirks R.P."/>
            <person name="Schranz M.E."/>
            <person name="Ros V.I.D."/>
        </authorList>
    </citation>
    <scope>NUCLEOTIDE SEQUENCE</scope>
    <source>
        <strain evidence="1">TB_SE_WUR_2020</strain>
    </source>
</reference>
<name>A0A922SGX8_SPOEX</name>
<evidence type="ECO:0000313" key="2">
    <source>
        <dbReference type="Proteomes" id="UP000814243"/>
    </source>
</evidence>
<sequence>MTAFEPEAIQATSWWKKVAHHILYKKDNTLDTVIKPITNFVNATKRLLKDPQDMDSHAELHVDTDLQLKFLSQHLLKRGIADS</sequence>
<evidence type="ECO:0000313" key="1">
    <source>
        <dbReference type="EMBL" id="KAH9637306.1"/>
    </source>
</evidence>
<protein>
    <submittedName>
        <fullName evidence="1">Uncharacterized protein</fullName>
    </submittedName>
</protein>
<proteinExistence type="predicted"/>
<accession>A0A922SGX8</accession>
<dbReference type="EMBL" id="JACEFF010000448">
    <property type="protein sequence ID" value="KAH9637306.1"/>
    <property type="molecule type" value="Genomic_DNA"/>
</dbReference>
<gene>
    <name evidence="1" type="ORF">HF086_006950</name>
</gene>
<dbReference type="AlphaFoldDB" id="A0A922SGX8"/>
<dbReference type="Proteomes" id="UP000814243">
    <property type="component" value="Unassembled WGS sequence"/>
</dbReference>